<dbReference type="PANTHER" id="PTHR22601">
    <property type="entry name" value="ISP4 LIKE PROTEIN"/>
    <property type="match status" value="1"/>
</dbReference>
<evidence type="ECO:0000313" key="11">
    <source>
        <dbReference type="Proteomes" id="UP001293254"/>
    </source>
</evidence>
<dbReference type="GO" id="GO:0035673">
    <property type="term" value="F:oligopeptide transmembrane transporter activity"/>
    <property type="evidence" value="ECO:0007669"/>
    <property type="project" value="InterPro"/>
</dbReference>
<feature type="transmembrane region" description="Helical" evidence="9">
    <location>
        <begin position="347"/>
        <end position="373"/>
    </location>
</feature>
<keyword evidence="4 9" id="KW-0812">Transmembrane</keyword>
<dbReference type="GO" id="GO:0015031">
    <property type="term" value="P:protein transport"/>
    <property type="evidence" value="ECO:0007669"/>
    <property type="project" value="UniProtKB-KW"/>
</dbReference>
<dbReference type="NCBIfam" id="TIGR00727">
    <property type="entry name" value="ISP4_OPT"/>
    <property type="match status" value="1"/>
</dbReference>
<feature type="transmembrane region" description="Helical" evidence="9">
    <location>
        <begin position="638"/>
        <end position="659"/>
    </location>
</feature>
<evidence type="ECO:0000256" key="4">
    <source>
        <dbReference type="ARBA" id="ARBA00022692"/>
    </source>
</evidence>
<feature type="transmembrane region" description="Helical" evidence="9">
    <location>
        <begin position="557"/>
        <end position="579"/>
    </location>
</feature>
<feature type="transmembrane region" description="Helical" evidence="9">
    <location>
        <begin position="115"/>
        <end position="137"/>
    </location>
</feature>
<dbReference type="GO" id="GO:0016020">
    <property type="term" value="C:membrane"/>
    <property type="evidence" value="ECO:0007669"/>
    <property type="project" value="UniProtKB-SubCell"/>
</dbReference>
<name>A0AAE2CR95_9LAMI</name>
<comment type="subcellular location">
    <subcellularLocation>
        <location evidence="1">Membrane</location>
        <topology evidence="1">Multi-pass membrane protein</topology>
    </subcellularLocation>
</comment>
<feature type="transmembrane region" description="Helical" evidence="9">
    <location>
        <begin position="609"/>
        <end position="626"/>
    </location>
</feature>
<keyword evidence="5" id="KW-0571">Peptide transport</keyword>
<dbReference type="InterPro" id="IPR004813">
    <property type="entry name" value="OPT"/>
</dbReference>
<keyword evidence="8 9" id="KW-0472">Membrane</keyword>
<sequence length="695" mass="77858">MAEIKQALDSDDECVIKQVELTVPKTDDPTMPVYTFRVWLLGITACMLLSFVNQFFWYRTEPLIISSISAQIAVVPLGHLMARTITKRAWLKGTRFEFTMNPGPFNIKEHVMITMLANAGAGTVYATHILSAVKLFYKKSLGFIPAFIVMLTTQLLGYGWAGIFRKYLVEPGEMWWPGNLVQVSLFRALHEKEKRPKGGTSRTQFFLVALACSFAYYIFPGYFFQMLTSLSWICWLNPKSVLVNQLGSGLKGLGIAAFGLDWSTISSYLGSPLASPWFASANVGAGFVLVMYVVTPIGYWFNLYNAKNFPIYSSNLFQLDGSKYNTTAIINSHFNLDKAAYAKAGPLYLSTMFALTYGLGFATLSATLVHVLLFNGRDIWKQTKTAFKSNRKMDVHTRLMKRYKQVPMWWFLALLIANIVVILFACAKYESSLQLPWWGVLLACAVAFVYTLPIGIIAATTNQQPGLNVITEYIIGYAYPGRPVANMCFKVYGYISMVQALTFIADFKLGHYMKIPPRAMFCVQVAHGLARWITFFYDASVIWGLVGPQRIFGNLGIYPAINWFFLAGAVAPFLVWLAAKAFPKQKWIRLIHMPVLLGSTAMMPPASAVNYTSWLLVAFLFGFVLYRHRPQWWQRYNYILSGGLDAGTAFVTVLMFFALQSKGIGLDWWGNNLDGCPLAACPTAKGISAHGCPVN</sequence>
<feature type="transmembrane region" description="Helical" evidence="9">
    <location>
        <begin position="143"/>
        <end position="164"/>
    </location>
</feature>
<keyword evidence="3" id="KW-0813">Transport</keyword>
<feature type="transmembrane region" description="Helical" evidence="9">
    <location>
        <begin position="491"/>
        <end position="507"/>
    </location>
</feature>
<dbReference type="AlphaFoldDB" id="A0AAE2CR95"/>
<accession>A0AAE2CR95</accession>
<proteinExistence type="inferred from homology"/>
<reference evidence="10" key="1">
    <citation type="submission" date="2020-06" db="EMBL/GenBank/DDBJ databases">
        <authorList>
            <person name="Li T."/>
            <person name="Hu X."/>
            <person name="Zhang T."/>
            <person name="Song X."/>
            <person name="Zhang H."/>
            <person name="Dai N."/>
            <person name="Sheng W."/>
            <person name="Hou X."/>
            <person name="Wei L."/>
        </authorList>
    </citation>
    <scope>NUCLEOTIDE SEQUENCE</scope>
    <source>
        <strain evidence="10">3651</strain>
        <tissue evidence="10">Leaf</tissue>
    </source>
</reference>
<protein>
    <submittedName>
        <fullName evidence="10">Oligopeptide transporter 6</fullName>
    </submittedName>
</protein>
<feature type="transmembrane region" description="Helical" evidence="9">
    <location>
        <begin position="438"/>
        <end position="459"/>
    </location>
</feature>
<evidence type="ECO:0000256" key="2">
    <source>
        <dbReference type="ARBA" id="ARBA00005484"/>
    </source>
</evidence>
<dbReference type="NCBIfam" id="TIGR00728">
    <property type="entry name" value="OPT_sfam"/>
    <property type="match status" value="1"/>
</dbReference>
<evidence type="ECO:0000256" key="8">
    <source>
        <dbReference type="ARBA" id="ARBA00023136"/>
    </source>
</evidence>
<comment type="similarity">
    <text evidence="2">Belongs to the oligopeptide OPT transporter (TC 2.A.67.1) family.</text>
</comment>
<organism evidence="10 11">
    <name type="scientific">Sesamum alatum</name>
    <dbReference type="NCBI Taxonomy" id="300844"/>
    <lineage>
        <taxon>Eukaryota</taxon>
        <taxon>Viridiplantae</taxon>
        <taxon>Streptophyta</taxon>
        <taxon>Embryophyta</taxon>
        <taxon>Tracheophyta</taxon>
        <taxon>Spermatophyta</taxon>
        <taxon>Magnoliopsida</taxon>
        <taxon>eudicotyledons</taxon>
        <taxon>Gunneridae</taxon>
        <taxon>Pentapetalae</taxon>
        <taxon>asterids</taxon>
        <taxon>lamiids</taxon>
        <taxon>Lamiales</taxon>
        <taxon>Pedaliaceae</taxon>
        <taxon>Sesamum</taxon>
    </lineage>
</organism>
<feature type="transmembrane region" description="Helical" evidence="9">
    <location>
        <begin position="38"/>
        <end position="57"/>
    </location>
</feature>
<dbReference type="InterPro" id="IPR004648">
    <property type="entry name" value="Oligpept_transpt"/>
</dbReference>
<reference evidence="10" key="2">
    <citation type="journal article" date="2024" name="Plant">
        <title>Genomic evolution and insights into agronomic trait innovations of Sesamum species.</title>
        <authorList>
            <person name="Miao H."/>
            <person name="Wang L."/>
            <person name="Qu L."/>
            <person name="Liu H."/>
            <person name="Sun Y."/>
            <person name="Le M."/>
            <person name="Wang Q."/>
            <person name="Wei S."/>
            <person name="Zheng Y."/>
            <person name="Lin W."/>
            <person name="Duan Y."/>
            <person name="Cao H."/>
            <person name="Xiong S."/>
            <person name="Wang X."/>
            <person name="Wei L."/>
            <person name="Li C."/>
            <person name="Ma Q."/>
            <person name="Ju M."/>
            <person name="Zhao R."/>
            <person name="Li G."/>
            <person name="Mu C."/>
            <person name="Tian Q."/>
            <person name="Mei H."/>
            <person name="Zhang T."/>
            <person name="Gao T."/>
            <person name="Zhang H."/>
        </authorList>
    </citation>
    <scope>NUCLEOTIDE SEQUENCE</scope>
    <source>
        <strain evidence="10">3651</strain>
    </source>
</reference>
<dbReference type="EMBL" id="JACGWO010000003">
    <property type="protein sequence ID" value="KAK4431299.1"/>
    <property type="molecule type" value="Genomic_DNA"/>
</dbReference>
<evidence type="ECO:0000256" key="6">
    <source>
        <dbReference type="ARBA" id="ARBA00022927"/>
    </source>
</evidence>
<comment type="caution">
    <text evidence="10">The sequence shown here is derived from an EMBL/GenBank/DDBJ whole genome shotgun (WGS) entry which is preliminary data.</text>
</comment>
<keyword evidence="7 9" id="KW-1133">Transmembrane helix</keyword>
<feature type="transmembrane region" description="Helical" evidence="9">
    <location>
        <begin position="63"/>
        <end position="82"/>
    </location>
</feature>
<keyword evidence="6" id="KW-0653">Protein transport</keyword>
<evidence type="ECO:0000256" key="7">
    <source>
        <dbReference type="ARBA" id="ARBA00022989"/>
    </source>
</evidence>
<feature type="transmembrane region" description="Helical" evidence="9">
    <location>
        <begin position="408"/>
        <end position="426"/>
    </location>
</feature>
<keyword evidence="11" id="KW-1185">Reference proteome</keyword>
<dbReference type="Pfam" id="PF03169">
    <property type="entry name" value="OPT"/>
    <property type="match status" value="2"/>
</dbReference>
<feature type="transmembrane region" description="Helical" evidence="9">
    <location>
        <begin position="277"/>
        <end position="301"/>
    </location>
</feature>
<feature type="transmembrane region" description="Helical" evidence="9">
    <location>
        <begin position="205"/>
        <end position="223"/>
    </location>
</feature>
<evidence type="ECO:0000256" key="9">
    <source>
        <dbReference type="SAM" id="Phobius"/>
    </source>
</evidence>
<evidence type="ECO:0000256" key="5">
    <source>
        <dbReference type="ARBA" id="ARBA00022856"/>
    </source>
</evidence>
<evidence type="ECO:0000256" key="1">
    <source>
        <dbReference type="ARBA" id="ARBA00004141"/>
    </source>
</evidence>
<gene>
    <name evidence="10" type="ORF">Salat_0892000</name>
</gene>
<dbReference type="Proteomes" id="UP001293254">
    <property type="component" value="Unassembled WGS sequence"/>
</dbReference>
<evidence type="ECO:0000256" key="3">
    <source>
        <dbReference type="ARBA" id="ARBA00022448"/>
    </source>
</evidence>
<evidence type="ECO:0000313" key="10">
    <source>
        <dbReference type="EMBL" id="KAK4431299.1"/>
    </source>
</evidence>